<protein>
    <submittedName>
        <fullName evidence="2">Glycosyltransferase family 4 protein</fullName>
    </submittedName>
</protein>
<dbReference type="InterPro" id="IPR028098">
    <property type="entry name" value="Glyco_trans_4-like_N"/>
</dbReference>
<dbReference type="CDD" id="cd03794">
    <property type="entry name" value="GT4_WbuB-like"/>
    <property type="match status" value="1"/>
</dbReference>
<gene>
    <name evidence="2" type="ORF">HLH36_12635</name>
</gene>
<dbReference type="EMBL" id="JABEQD010000008">
    <property type="protein sequence ID" value="MBB2169190.1"/>
    <property type="molecule type" value="Genomic_DNA"/>
</dbReference>
<sequence length="402" mass="44005">MRIVYLTQWFDPETHVIKGTKFVRALQSAGHEVTVVTGFPNYPTGRLYPGYRLRLIHKEVIGGVNVVRLPLYPSHDSSSLRRSFNYLSFFLSALVYLLLRRAPFDIAYVYHPPITVGLAAAVAGLWRRLPFILDVQDLWPDTLAATGMAGGRRSMRLVGLLCRFVYRRSDAIVAQSEGMKIALNAHGVPADKLVTIRNWAEAEPPINEGEARLVPHHFVVVYGGNLGRAQDLGTVLDAAVRLRERKPDILIRLYGGGVEAEPLRARAEALSLTNVEFHGPISKDAIGAIFAQADALLVHLADHPLFAITVPSKVQAYLAMGRPIVAGLAGEAARLLVESKAAIVAPPGDPCALAEAIASLADMPQEARKAMGHAGHDYYQRHLSFQSGVRRTLGLFDHARPT</sequence>
<dbReference type="Pfam" id="PF13579">
    <property type="entry name" value="Glyco_trans_4_4"/>
    <property type="match status" value="1"/>
</dbReference>
<comment type="caution">
    <text evidence="2">The sequence shown here is derived from an EMBL/GenBank/DDBJ whole genome shotgun (WGS) entry which is preliminary data.</text>
</comment>
<dbReference type="GO" id="GO:0016758">
    <property type="term" value="F:hexosyltransferase activity"/>
    <property type="evidence" value="ECO:0007669"/>
    <property type="project" value="TreeGrafter"/>
</dbReference>
<dbReference type="Gene3D" id="3.40.50.2000">
    <property type="entry name" value="Glycogen Phosphorylase B"/>
    <property type="match status" value="2"/>
</dbReference>
<dbReference type="SUPFAM" id="SSF53756">
    <property type="entry name" value="UDP-Glycosyltransferase/glycogen phosphorylase"/>
    <property type="match status" value="1"/>
</dbReference>
<organism evidence="2 3">
    <name type="scientific">Gluconacetobacter aggeris</name>
    <dbReference type="NCBI Taxonomy" id="1286186"/>
    <lineage>
        <taxon>Bacteria</taxon>
        <taxon>Pseudomonadati</taxon>
        <taxon>Pseudomonadota</taxon>
        <taxon>Alphaproteobacteria</taxon>
        <taxon>Acetobacterales</taxon>
        <taxon>Acetobacteraceae</taxon>
        <taxon>Gluconacetobacter</taxon>
    </lineage>
</organism>
<evidence type="ECO:0000259" key="1">
    <source>
        <dbReference type="Pfam" id="PF13579"/>
    </source>
</evidence>
<dbReference type="InterPro" id="IPR050194">
    <property type="entry name" value="Glycosyltransferase_grp1"/>
</dbReference>
<feature type="domain" description="Glycosyltransferase subfamily 4-like N-terminal" evidence="1">
    <location>
        <begin position="22"/>
        <end position="199"/>
    </location>
</feature>
<dbReference type="Proteomes" id="UP000559860">
    <property type="component" value="Unassembled WGS sequence"/>
</dbReference>
<dbReference type="Pfam" id="PF13692">
    <property type="entry name" value="Glyco_trans_1_4"/>
    <property type="match status" value="1"/>
</dbReference>
<proteinExistence type="predicted"/>
<dbReference type="AlphaFoldDB" id="A0A7W4IU98"/>
<name>A0A7W4IU98_9PROT</name>
<dbReference type="PANTHER" id="PTHR45947">
    <property type="entry name" value="SULFOQUINOVOSYL TRANSFERASE SQD2"/>
    <property type="match status" value="1"/>
</dbReference>
<keyword evidence="3" id="KW-1185">Reference proteome</keyword>
<evidence type="ECO:0000313" key="2">
    <source>
        <dbReference type="EMBL" id="MBB2169190.1"/>
    </source>
</evidence>
<dbReference type="PANTHER" id="PTHR45947:SF3">
    <property type="entry name" value="SULFOQUINOVOSYL TRANSFERASE SQD2"/>
    <property type="match status" value="1"/>
</dbReference>
<evidence type="ECO:0000313" key="3">
    <source>
        <dbReference type="Proteomes" id="UP000559860"/>
    </source>
</evidence>
<reference evidence="2 3" key="1">
    <citation type="submission" date="2020-04" db="EMBL/GenBank/DDBJ databases">
        <title>Description of novel Gluconacetobacter.</title>
        <authorList>
            <person name="Sombolestani A."/>
        </authorList>
    </citation>
    <scope>NUCLEOTIDE SEQUENCE [LARGE SCALE GENOMIC DNA]</scope>
    <source>
        <strain evidence="2 3">LMG 27801</strain>
    </source>
</reference>
<keyword evidence="2" id="KW-0808">Transferase</keyword>
<accession>A0A7W4IU98</accession>